<dbReference type="InterPro" id="IPR036188">
    <property type="entry name" value="FAD/NAD-bd_sf"/>
</dbReference>
<dbReference type="InterPro" id="IPR016156">
    <property type="entry name" value="FAD/NAD-linked_Rdtase_dimer_sf"/>
</dbReference>
<feature type="binding site" evidence="9">
    <location>
        <begin position="352"/>
        <end position="355"/>
    </location>
    <ligand>
        <name>FAD</name>
        <dbReference type="ChEBI" id="CHEBI:57692"/>
    </ligand>
</feature>
<dbReference type="InterPro" id="IPR023753">
    <property type="entry name" value="FAD/NAD-binding_dom"/>
</dbReference>
<feature type="domain" description="Pyridine nucleotide-disulphide oxidoreductase dimerisation" evidence="12">
    <location>
        <begin position="382"/>
        <end position="489"/>
    </location>
</feature>
<evidence type="ECO:0000256" key="5">
    <source>
        <dbReference type="ARBA" id="ARBA00023027"/>
    </source>
</evidence>
<dbReference type="Gene3D" id="3.30.390.30">
    <property type="match status" value="1"/>
</dbReference>
<dbReference type="PIRSF" id="PIRSF000350">
    <property type="entry name" value="Mercury_reductase_MerA"/>
    <property type="match status" value="1"/>
</dbReference>
<dbReference type="PANTHER" id="PTHR22912:SF151">
    <property type="entry name" value="DIHYDROLIPOYL DEHYDROGENASE, MITOCHONDRIAL"/>
    <property type="match status" value="1"/>
</dbReference>
<dbReference type="InterPro" id="IPR001100">
    <property type="entry name" value="Pyr_nuc-diS_OxRdtase"/>
</dbReference>
<feature type="binding site" evidence="9">
    <location>
        <position position="234"/>
    </location>
    <ligand>
        <name>NAD(+)</name>
        <dbReference type="ChEBI" id="CHEBI:57540"/>
    </ligand>
</feature>
<dbReference type="SUPFAM" id="SSF51905">
    <property type="entry name" value="FAD/NAD(P)-binding domain"/>
    <property type="match status" value="1"/>
</dbReference>
<comment type="similarity">
    <text evidence="1 11">Belongs to the class-I pyridine nucleotide-disulfide oxidoreductase family.</text>
</comment>
<evidence type="ECO:0000256" key="11">
    <source>
        <dbReference type="RuleBase" id="RU003692"/>
    </source>
</evidence>
<feature type="binding site" evidence="9">
    <location>
        <position position="76"/>
    </location>
    <ligand>
        <name>FAD</name>
        <dbReference type="ChEBI" id="CHEBI:57692"/>
    </ligand>
</feature>
<dbReference type="FunFam" id="3.30.390.30:FF:000001">
    <property type="entry name" value="Dihydrolipoyl dehydrogenase"/>
    <property type="match status" value="1"/>
</dbReference>
<dbReference type="GO" id="GO:0004148">
    <property type="term" value="F:dihydrolipoyl dehydrogenase (NADH) activity"/>
    <property type="evidence" value="ECO:0007669"/>
    <property type="project" value="UniProtKB-EC"/>
</dbReference>
<evidence type="ECO:0000259" key="13">
    <source>
        <dbReference type="Pfam" id="PF07992"/>
    </source>
</evidence>
<dbReference type="GO" id="GO:0050660">
    <property type="term" value="F:flavin adenine dinucleotide binding"/>
    <property type="evidence" value="ECO:0007669"/>
    <property type="project" value="InterPro"/>
</dbReference>
<dbReference type="SUPFAM" id="SSF55424">
    <property type="entry name" value="FAD/NAD-linked reductases, dimerisation (C-terminal) domain"/>
    <property type="match status" value="1"/>
</dbReference>
<evidence type="ECO:0000256" key="8">
    <source>
        <dbReference type="PIRSR" id="PIRSR000350-2"/>
    </source>
</evidence>
<keyword evidence="5 9" id="KW-0520">NAD</keyword>
<dbReference type="PROSITE" id="PS00076">
    <property type="entry name" value="PYRIDINE_REDOX_1"/>
    <property type="match status" value="1"/>
</dbReference>
<feature type="active site" description="Proton acceptor" evidence="8">
    <location>
        <position position="478"/>
    </location>
</feature>
<accession>A0A0B5D2L8</accession>
<feature type="disulfide bond" description="Redox-active" evidence="10">
    <location>
        <begin position="67"/>
        <end position="72"/>
    </location>
</feature>
<evidence type="ECO:0000256" key="9">
    <source>
        <dbReference type="PIRSR" id="PIRSR000350-3"/>
    </source>
</evidence>
<comment type="miscellaneous">
    <text evidence="11">The active site is a redox-active disulfide bond.</text>
</comment>
<comment type="catalytic activity">
    <reaction evidence="11">
        <text>N(6)-[(R)-dihydrolipoyl]-L-lysyl-[protein] + NAD(+) = N(6)-[(R)-lipoyl]-L-lysyl-[protein] + NADH + H(+)</text>
        <dbReference type="Rhea" id="RHEA:15045"/>
        <dbReference type="Rhea" id="RHEA-COMP:10474"/>
        <dbReference type="Rhea" id="RHEA-COMP:10475"/>
        <dbReference type="ChEBI" id="CHEBI:15378"/>
        <dbReference type="ChEBI" id="CHEBI:57540"/>
        <dbReference type="ChEBI" id="CHEBI:57945"/>
        <dbReference type="ChEBI" id="CHEBI:83099"/>
        <dbReference type="ChEBI" id="CHEBI:83100"/>
        <dbReference type="EC" id="1.8.1.4"/>
    </reaction>
</comment>
<evidence type="ECO:0000259" key="12">
    <source>
        <dbReference type="Pfam" id="PF02852"/>
    </source>
</evidence>
<feature type="binding site" evidence="9">
    <location>
        <position position="305"/>
    </location>
    <ligand>
        <name>NAD(+)</name>
        <dbReference type="ChEBI" id="CHEBI:57540"/>
    </ligand>
</feature>
<dbReference type="InterPro" id="IPR050151">
    <property type="entry name" value="Class-I_Pyr_Nuc-Dis_Oxidored"/>
</dbReference>
<dbReference type="NCBIfam" id="TIGR01350">
    <property type="entry name" value="lipoamide_DH"/>
    <property type="match status" value="1"/>
</dbReference>
<dbReference type="EC" id="1.8.1.4" evidence="11"/>
<dbReference type="PRINTS" id="PR00368">
    <property type="entry name" value="FADPNR"/>
</dbReference>
<dbReference type="InterPro" id="IPR012999">
    <property type="entry name" value="Pyr_OxRdtase_I_AS"/>
</dbReference>
<proteinExistence type="evidence at transcript level"/>
<feature type="binding site" evidence="9">
    <location>
        <position position="346"/>
    </location>
    <ligand>
        <name>FAD</name>
        <dbReference type="ChEBI" id="CHEBI:57692"/>
    </ligand>
</feature>
<dbReference type="InterPro" id="IPR006258">
    <property type="entry name" value="Lipoamide_DH"/>
</dbReference>
<evidence type="ECO:0000313" key="14">
    <source>
        <dbReference type="EMBL" id="AJE29367.1"/>
    </source>
</evidence>
<dbReference type="InterPro" id="IPR004099">
    <property type="entry name" value="Pyr_nucl-diS_OxRdtase_dimer"/>
</dbReference>
<dbReference type="Pfam" id="PF02852">
    <property type="entry name" value="Pyr_redox_dim"/>
    <property type="match status" value="1"/>
</dbReference>
<feature type="domain" description="FAD/NAD(P)-binding" evidence="13">
    <location>
        <begin position="29"/>
        <end position="361"/>
    </location>
</feature>
<keyword evidence="4 11" id="KW-0560">Oxidoreductase</keyword>
<dbReference type="Pfam" id="PF07992">
    <property type="entry name" value="Pyr_redox_2"/>
    <property type="match status" value="1"/>
</dbReference>
<evidence type="ECO:0000256" key="3">
    <source>
        <dbReference type="ARBA" id="ARBA00022827"/>
    </source>
</evidence>
<dbReference type="EMBL" id="KJ993878">
    <property type="protein sequence ID" value="AJE29367.1"/>
    <property type="molecule type" value="mRNA"/>
</dbReference>
<reference evidence="14" key="1">
    <citation type="submission" date="2014-06" db="EMBL/GenBank/DDBJ databases">
        <authorList>
            <person name="Nyvltova E.W."/>
            <person name="Stairs C."/>
            <person name="Hrdy I."/>
            <person name="Pacesc J."/>
            <person name="Roger A.J."/>
            <person name="Tachezy J."/>
        </authorList>
    </citation>
    <scope>NUCLEOTIDE SEQUENCE</scope>
</reference>
<feature type="binding site" evidence="9">
    <location>
        <begin position="211"/>
        <end position="218"/>
    </location>
    <ligand>
        <name>NAD(+)</name>
        <dbReference type="ChEBI" id="CHEBI:57540"/>
    </ligand>
</feature>
<organism evidence="14">
    <name type="scientific">Mastigamoeba balamuthi</name>
    <name type="common">Phreatamoeba balamuthi</name>
    <dbReference type="NCBI Taxonomy" id="108607"/>
    <lineage>
        <taxon>Eukaryota</taxon>
        <taxon>Amoebozoa</taxon>
        <taxon>Evosea</taxon>
        <taxon>Archamoebae</taxon>
        <taxon>Mastigamoebida</taxon>
        <taxon>Mastigamoebidae</taxon>
        <taxon>Mastigamoeba</taxon>
    </lineage>
</organism>
<evidence type="ECO:0000256" key="1">
    <source>
        <dbReference type="ARBA" id="ARBA00007532"/>
    </source>
</evidence>
<comment type="cofactor">
    <cofactor evidence="9 11">
        <name>FAD</name>
        <dbReference type="ChEBI" id="CHEBI:57692"/>
    </cofactor>
    <text evidence="9 11">Binds 1 FAD per subunit.</text>
</comment>
<keyword evidence="2 11" id="KW-0285">Flavoprotein</keyword>
<dbReference type="Gene3D" id="3.50.50.60">
    <property type="entry name" value="FAD/NAD(P)-binding domain"/>
    <property type="match status" value="2"/>
</dbReference>
<evidence type="ECO:0000256" key="6">
    <source>
        <dbReference type="ARBA" id="ARBA00023157"/>
    </source>
</evidence>
<dbReference type="VEuPathDB" id="AmoebaDB:MBAL_000486"/>
<dbReference type="PRINTS" id="PR00411">
    <property type="entry name" value="PNDRDTASEI"/>
</dbReference>
<evidence type="ECO:0000256" key="10">
    <source>
        <dbReference type="PIRSR" id="PIRSR000350-4"/>
    </source>
</evidence>
<keyword evidence="7 11" id="KW-0676">Redox-active center</keyword>
<dbReference type="AlphaFoldDB" id="A0A0B5D2L8"/>
<protein>
    <recommendedName>
        <fullName evidence="11">Dihydrolipoyl dehydrogenase</fullName>
        <ecNumber evidence="11">1.8.1.4</ecNumber>
    </recommendedName>
</protein>
<dbReference type="GO" id="GO:0006103">
    <property type="term" value="P:2-oxoglutarate metabolic process"/>
    <property type="evidence" value="ECO:0007669"/>
    <property type="project" value="TreeGrafter"/>
</dbReference>
<reference evidence="14" key="2">
    <citation type="journal article" date="2015" name="Mol. Biol. Evol.">
        <title>Lateral gene transfer and gene duplication played a key role in the evolution of Mastigamoeba balamuthi hydrogenosomes.</title>
        <authorList>
            <person name="Nyvltova E."/>
            <person name="Stairs C.W."/>
            <person name="Hrdy I."/>
            <person name="Ridl J."/>
            <person name="Mach J."/>
            <person name="Paces J."/>
            <person name="Roger A.J."/>
            <person name="Tachezy J."/>
        </authorList>
    </citation>
    <scope>NUCLEOTIDE SEQUENCE</scope>
</reference>
<sequence>MLSTLRVSAPVRLCSRPATTASSQSGSDFDVAVVGAGPGGYVAAIRAAQLGLKVACVEKERTNGGTCLNVGCIPSKCLLHASHVYSQAHRNAWKRIGVTIPQVSLDFKAMMQHKNKTIAGLSAGIEQMFAKNKVERVRGRAVLRADGSIDVLSAADGSTPKRQQIRAKNVILANGSESAALPFAPYDEKRVVSSTGALALESVPEKMVIVGAGVIGLELGSVYQRLGSQVTFVEYLPRIAPGMDLAISKQMRSLVEKEGSKFHLSSKVTAIDRSSSGVQVSVSPVDAAAGAPFKLEADVVMVSVGRRPNTASSGLKEAGLALDRAGRVVVDDHYRTSMPGVYAIGDLIYGPMLAHKASEEAVAVAEGIAEGCPPHKINYAAIPSVLYTSPEVAWVGPAVDDLDPKSVNVGSFPLRANGRSRASDSAEGVCKVVSDKKTGRVVSVHIMAPEAGEMIGEAVTAVQFGLTAHQLGSVIHPHPTVIEVIKEAALACNGEAVHS</sequence>
<evidence type="ECO:0000256" key="4">
    <source>
        <dbReference type="ARBA" id="ARBA00023002"/>
    </source>
</evidence>
<evidence type="ECO:0000256" key="2">
    <source>
        <dbReference type="ARBA" id="ARBA00022630"/>
    </source>
</evidence>
<keyword evidence="3 9" id="KW-0274">FAD</keyword>
<evidence type="ECO:0000256" key="7">
    <source>
        <dbReference type="ARBA" id="ARBA00023284"/>
    </source>
</evidence>
<dbReference type="PANTHER" id="PTHR22912">
    <property type="entry name" value="DISULFIDE OXIDOREDUCTASE"/>
    <property type="match status" value="1"/>
</dbReference>
<keyword evidence="9" id="KW-0547">Nucleotide-binding</keyword>
<dbReference type="GO" id="GO:0005737">
    <property type="term" value="C:cytoplasm"/>
    <property type="evidence" value="ECO:0007669"/>
    <property type="project" value="UniProtKB-ARBA"/>
</dbReference>
<name>A0A0B5D2L8_MASBA</name>
<keyword evidence="6" id="KW-1015">Disulfide bond</keyword>